<organism evidence="4 5">
    <name type="scientific">Salvator merianae</name>
    <name type="common">Argentine black and white tegu</name>
    <name type="synonym">Tupinambis merianae</name>
    <dbReference type="NCBI Taxonomy" id="96440"/>
    <lineage>
        <taxon>Eukaryota</taxon>
        <taxon>Metazoa</taxon>
        <taxon>Chordata</taxon>
        <taxon>Craniata</taxon>
        <taxon>Vertebrata</taxon>
        <taxon>Euteleostomi</taxon>
        <taxon>Lepidosauria</taxon>
        <taxon>Squamata</taxon>
        <taxon>Bifurcata</taxon>
        <taxon>Unidentata</taxon>
        <taxon>Episquamata</taxon>
        <taxon>Laterata</taxon>
        <taxon>Teiioidea</taxon>
        <taxon>Teiidae</taxon>
        <taxon>Salvator</taxon>
    </lineage>
</organism>
<dbReference type="FunFam" id="1.10.4020.10:FF:000005">
    <property type="entry name" value="Uncharacterized protein"/>
    <property type="match status" value="1"/>
</dbReference>
<evidence type="ECO:0000313" key="4">
    <source>
        <dbReference type="Ensembl" id="ENSSMRP00000026669.1"/>
    </source>
</evidence>
<feature type="region of interest" description="Disordered" evidence="2">
    <location>
        <begin position="1"/>
        <end position="28"/>
    </location>
</feature>
<dbReference type="SUPFAM" id="SSF47353">
    <property type="entry name" value="Retrovirus capsid dimerization domain-like"/>
    <property type="match status" value="1"/>
</dbReference>
<keyword evidence="1" id="KW-0539">Nucleus</keyword>
<sequence>QCNFSKPTNVSNNKNLSQEEILPEDQARQDERRQQFRHLCYLEAMGPRGVCSYLHHLCHQWLKPEQHTKAQMLDLVVLEQFLAVLPLEMQNWVRECEPESSSEAVALAEGFLLSKAEDAKQVRGSYSGSPQGFIMF</sequence>
<dbReference type="SMART" id="SM00431">
    <property type="entry name" value="SCAN"/>
    <property type="match status" value="1"/>
</dbReference>
<evidence type="ECO:0000259" key="3">
    <source>
        <dbReference type="PROSITE" id="PS50804"/>
    </source>
</evidence>
<keyword evidence="5" id="KW-1185">Reference proteome</keyword>
<dbReference type="InterPro" id="IPR003309">
    <property type="entry name" value="SCAN_dom"/>
</dbReference>
<evidence type="ECO:0000256" key="2">
    <source>
        <dbReference type="SAM" id="MobiDB-lite"/>
    </source>
</evidence>
<dbReference type="Pfam" id="PF02023">
    <property type="entry name" value="SCAN"/>
    <property type="match status" value="1"/>
</dbReference>
<dbReference type="Gene3D" id="1.10.4020.10">
    <property type="entry name" value="DNA breaking-rejoining enzymes"/>
    <property type="match status" value="1"/>
</dbReference>
<name>A0A8D0E4Q7_SALMN</name>
<dbReference type="PANTHER" id="PTHR45935">
    <property type="entry name" value="PROTEIN ZBED8-RELATED"/>
    <property type="match status" value="1"/>
</dbReference>
<dbReference type="Ensembl" id="ENSSMRT00000031160.1">
    <property type="protein sequence ID" value="ENSSMRP00000026669.1"/>
    <property type="gene ID" value="ENSSMRG00000020601.1"/>
</dbReference>
<evidence type="ECO:0000313" key="5">
    <source>
        <dbReference type="Proteomes" id="UP000694421"/>
    </source>
</evidence>
<dbReference type="PANTHER" id="PTHR45935:SF15">
    <property type="entry name" value="SCAN BOX DOMAIN-CONTAINING PROTEIN"/>
    <property type="match status" value="1"/>
</dbReference>
<evidence type="ECO:0000256" key="1">
    <source>
        <dbReference type="ARBA" id="ARBA00023242"/>
    </source>
</evidence>
<protein>
    <recommendedName>
        <fullName evidence="3">SCAN box domain-containing protein</fullName>
    </recommendedName>
</protein>
<proteinExistence type="predicted"/>
<reference evidence="4" key="2">
    <citation type="submission" date="2025-09" db="UniProtKB">
        <authorList>
            <consortium name="Ensembl"/>
        </authorList>
    </citation>
    <scope>IDENTIFICATION</scope>
</reference>
<reference evidence="4" key="1">
    <citation type="submission" date="2025-08" db="UniProtKB">
        <authorList>
            <consortium name="Ensembl"/>
        </authorList>
    </citation>
    <scope>IDENTIFICATION</scope>
</reference>
<dbReference type="AlphaFoldDB" id="A0A8D0E4Q7"/>
<dbReference type="Proteomes" id="UP000694421">
    <property type="component" value="Unplaced"/>
</dbReference>
<dbReference type="OMA" id="WIRECSA"/>
<feature type="compositionally biased region" description="Polar residues" evidence="2">
    <location>
        <begin position="1"/>
        <end position="18"/>
    </location>
</feature>
<dbReference type="PROSITE" id="PS50804">
    <property type="entry name" value="SCAN_BOX"/>
    <property type="match status" value="1"/>
</dbReference>
<dbReference type="CDD" id="cd07936">
    <property type="entry name" value="SCAN"/>
    <property type="match status" value="1"/>
</dbReference>
<accession>A0A8D0E4Q7</accession>
<feature type="domain" description="SCAN box" evidence="3">
    <location>
        <begin position="33"/>
        <end position="111"/>
    </location>
</feature>
<dbReference type="InterPro" id="IPR050916">
    <property type="entry name" value="SCAN-C2H2_zinc_finger"/>
</dbReference>
<dbReference type="InterPro" id="IPR038269">
    <property type="entry name" value="SCAN_sf"/>
</dbReference>
<dbReference type="GeneTree" id="ENSGT00940000154715"/>